<dbReference type="PROSITE" id="PS50023">
    <property type="entry name" value="LIM_DOMAIN_2"/>
    <property type="match status" value="1"/>
</dbReference>
<keyword evidence="4 8" id="KW-0440">LIM domain</keyword>
<dbReference type="InterPro" id="IPR050453">
    <property type="entry name" value="LIM_Homeobox_TF"/>
</dbReference>
<evidence type="ECO:0000256" key="9">
    <source>
        <dbReference type="SAM" id="MobiDB-lite"/>
    </source>
</evidence>
<dbReference type="Pfam" id="PF00412">
    <property type="entry name" value="LIM"/>
    <property type="match status" value="1"/>
</dbReference>
<reference evidence="11" key="1">
    <citation type="submission" date="2021-12" db="EMBL/GenBank/DDBJ databases">
        <authorList>
            <person name="King R."/>
        </authorList>
    </citation>
    <scope>NUCLEOTIDE SEQUENCE</scope>
</reference>
<evidence type="ECO:0000256" key="7">
    <source>
        <dbReference type="ARBA" id="ARBA00023242"/>
    </source>
</evidence>
<evidence type="ECO:0000313" key="11">
    <source>
        <dbReference type="EMBL" id="CAH0389832.1"/>
    </source>
</evidence>
<gene>
    <name evidence="11" type="ORF">BEMITA_LOCUS8616</name>
</gene>
<keyword evidence="12" id="KW-1185">Reference proteome</keyword>
<dbReference type="GO" id="GO:0000981">
    <property type="term" value="F:DNA-binding transcription factor activity, RNA polymerase II-specific"/>
    <property type="evidence" value="ECO:0007669"/>
    <property type="project" value="TreeGrafter"/>
</dbReference>
<accession>A0A9P0AF13</accession>
<dbReference type="GO" id="GO:0046872">
    <property type="term" value="F:metal ion binding"/>
    <property type="evidence" value="ECO:0007669"/>
    <property type="project" value="UniProtKB-KW"/>
</dbReference>
<dbReference type="FunFam" id="2.10.110.10:FF:000033">
    <property type="entry name" value="LIM/homeobox protein Lhx9 isoform X2"/>
    <property type="match status" value="1"/>
</dbReference>
<keyword evidence="5" id="KW-0238">DNA-binding</keyword>
<feature type="domain" description="LIM zinc-binding" evidence="10">
    <location>
        <begin position="244"/>
        <end position="305"/>
    </location>
</feature>
<evidence type="ECO:0000259" key="10">
    <source>
        <dbReference type="PROSITE" id="PS50023"/>
    </source>
</evidence>
<dbReference type="Gene3D" id="2.10.110.10">
    <property type="entry name" value="Cysteine Rich Protein"/>
    <property type="match status" value="1"/>
</dbReference>
<dbReference type="SUPFAM" id="SSF57716">
    <property type="entry name" value="Glucocorticoid receptor-like (DNA-binding domain)"/>
    <property type="match status" value="2"/>
</dbReference>
<evidence type="ECO:0000256" key="6">
    <source>
        <dbReference type="ARBA" id="ARBA00023155"/>
    </source>
</evidence>
<dbReference type="Proteomes" id="UP001152759">
    <property type="component" value="Chromosome 5"/>
</dbReference>
<dbReference type="CDD" id="cd09369">
    <property type="entry name" value="LIM1_Lhx2_Lhx9"/>
    <property type="match status" value="1"/>
</dbReference>
<protein>
    <recommendedName>
        <fullName evidence="10">LIM zinc-binding domain-containing protein</fullName>
    </recommendedName>
</protein>
<keyword evidence="3 8" id="KW-0862">Zinc</keyword>
<evidence type="ECO:0000256" key="2">
    <source>
        <dbReference type="ARBA" id="ARBA00022723"/>
    </source>
</evidence>
<comment type="subcellular location">
    <subcellularLocation>
        <location evidence="1">Nucleus</location>
    </subcellularLocation>
</comment>
<dbReference type="SMART" id="SM00132">
    <property type="entry name" value="LIM"/>
    <property type="match status" value="1"/>
</dbReference>
<sequence length="318" mass="33769">MGSNGGSIDTSQSTPATGVLTVRTVSRELGVYIQSIFNFLSARASFGDGGAGSGAPGHVTPEDNRRPASSAIVRRPGSAPLSTNERARVPLLSLLHAPRHGAAAAPDRSRHPDFLFRTTQILVQPDRHQMLATAYDPSRDLSPNLPTLSGSGRGSEPMTTFGANGPCAGGGGGGGGYCPLKREYEAPEEDCRGCRDANANCDASADSGEYCMKSCSEDYLVEPKPEPQGQRVEAAPADGNAAEDECAGCGRRIRDRFLLLACDRRWHQACLQCCQCRATLESDVTCFTKDGNIYCRKDYYSDRGILLAEAGGCNGHMS</sequence>
<evidence type="ECO:0000256" key="3">
    <source>
        <dbReference type="ARBA" id="ARBA00022833"/>
    </source>
</evidence>
<evidence type="ECO:0000256" key="5">
    <source>
        <dbReference type="ARBA" id="ARBA00023125"/>
    </source>
</evidence>
<dbReference type="AlphaFoldDB" id="A0A9P0AF13"/>
<dbReference type="GO" id="GO:0030182">
    <property type="term" value="P:neuron differentiation"/>
    <property type="evidence" value="ECO:0007669"/>
    <property type="project" value="TreeGrafter"/>
</dbReference>
<dbReference type="PANTHER" id="PTHR24208:SF168">
    <property type="entry name" value="PROTEIN APTEROUS"/>
    <property type="match status" value="1"/>
</dbReference>
<evidence type="ECO:0000256" key="4">
    <source>
        <dbReference type="ARBA" id="ARBA00023038"/>
    </source>
</evidence>
<dbReference type="PANTHER" id="PTHR24208">
    <property type="entry name" value="LIM/HOMEOBOX PROTEIN LHX"/>
    <property type="match status" value="1"/>
</dbReference>
<keyword evidence="2 8" id="KW-0479">Metal-binding</keyword>
<dbReference type="InterPro" id="IPR001781">
    <property type="entry name" value="Znf_LIM"/>
</dbReference>
<feature type="region of interest" description="Disordered" evidence="9">
    <location>
        <begin position="49"/>
        <end position="85"/>
    </location>
</feature>
<dbReference type="GO" id="GO:0005634">
    <property type="term" value="C:nucleus"/>
    <property type="evidence" value="ECO:0007669"/>
    <property type="project" value="UniProtKB-SubCell"/>
</dbReference>
<dbReference type="PROSITE" id="PS00478">
    <property type="entry name" value="LIM_DOMAIN_1"/>
    <property type="match status" value="1"/>
</dbReference>
<organism evidence="11 12">
    <name type="scientific">Bemisia tabaci</name>
    <name type="common">Sweetpotato whitefly</name>
    <name type="synonym">Aleurodes tabaci</name>
    <dbReference type="NCBI Taxonomy" id="7038"/>
    <lineage>
        <taxon>Eukaryota</taxon>
        <taxon>Metazoa</taxon>
        <taxon>Ecdysozoa</taxon>
        <taxon>Arthropoda</taxon>
        <taxon>Hexapoda</taxon>
        <taxon>Insecta</taxon>
        <taxon>Pterygota</taxon>
        <taxon>Neoptera</taxon>
        <taxon>Paraneoptera</taxon>
        <taxon>Hemiptera</taxon>
        <taxon>Sternorrhyncha</taxon>
        <taxon>Aleyrodoidea</taxon>
        <taxon>Aleyrodidae</taxon>
        <taxon>Aleyrodinae</taxon>
        <taxon>Bemisia</taxon>
    </lineage>
</organism>
<evidence type="ECO:0000256" key="8">
    <source>
        <dbReference type="PROSITE-ProRule" id="PRU00125"/>
    </source>
</evidence>
<dbReference type="GO" id="GO:0000977">
    <property type="term" value="F:RNA polymerase II transcription regulatory region sequence-specific DNA binding"/>
    <property type="evidence" value="ECO:0007669"/>
    <property type="project" value="TreeGrafter"/>
</dbReference>
<keyword evidence="7" id="KW-0539">Nucleus</keyword>
<dbReference type="EMBL" id="OU963866">
    <property type="protein sequence ID" value="CAH0389832.1"/>
    <property type="molecule type" value="Genomic_DNA"/>
</dbReference>
<evidence type="ECO:0000256" key="1">
    <source>
        <dbReference type="ARBA" id="ARBA00004123"/>
    </source>
</evidence>
<evidence type="ECO:0000313" key="12">
    <source>
        <dbReference type="Proteomes" id="UP001152759"/>
    </source>
</evidence>
<name>A0A9P0AF13_BEMTA</name>
<feature type="region of interest" description="Disordered" evidence="9">
    <location>
        <begin position="136"/>
        <end position="166"/>
    </location>
</feature>
<keyword evidence="6" id="KW-0371">Homeobox</keyword>
<proteinExistence type="predicted"/>